<name>A0A917V2R7_9HYPH</name>
<dbReference type="Gene3D" id="1.10.530.10">
    <property type="match status" value="1"/>
</dbReference>
<dbReference type="Pfam" id="PF01464">
    <property type="entry name" value="SLT"/>
    <property type="match status" value="1"/>
</dbReference>
<sequence length="306" mass="30911">MFLFTSLPAQNGPAGAATPPPVVDAIRDGARANGLSFDYLLAAAQRESALDPSAKASTSSATGLFQFIEQTWLGLVDGEGARLGLGEEARAITRDADGRFGVADPRMRAEILALREDPRIAAQLAGVLTNRNAEALEAALGRAPSESDLAVAHVLGASGAATLIRAASTDPQTSATALFPRAAEANPALFRDAEGAPRSVGELYRVIAAAHERARGTATTAASAAPAFAPDTPLAFARADGPAFHGLFRTDQAAPGPVSGAVASLWSAPPEGAMPTPAAVPAAASTVRAAPPSGPLDLAAIARGAR</sequence>
<evidence type="ECO:0000313" key="3">
    <source>
        <dbReference type="EMBL" id="GGK24088.1"/>
    </source>
</evidence>
<dbReference type="SUPFAM" id="SSF53955">
    <property type="entry name" value="Lysozyme-like"/>
    <property type="match status" value="1"/>
</dbReference>
<reference evidence="3 4" key="1">
    <citation type="journal article" date="2014" name="Int. J. Syst. Evol. Microbiol.">
        <title>Complete genome sequence of Corynebacterium casei LMG S-19264T (=DSM 44701T), isolated from a smear-ripened cheese.</title>
        <authorList>
            <consortium name="US DOE Joint Genome Institute (JGI-PGF)"/>
            <person name="Walter F."/>
            <person name="Albersmeier A."/>
            <person name="Kalinowski J."/>
            <person name="Ruckert C."/>
        </authorList>
    </citation>
    <scope>NUCLEOTIDE SEQUENCE [LARGE SCALE GENOMIC DNA]</scope>
    <source>
        <strain evidence="3 4">CGMCC 1.9161</strain>
    </source>
</reference>
<evidence type="ECO:0000256" key="1">
    <source>
        <dbReference type="ARBA" id="ARBA00009387"/>
    </source>
</evidence>
<gene>
    <name evidence="3" type="ORF">GCM10011322_08440</name>
</gene>
<dbReference type="Proteomes" id="UP000600449">
    <property type="component" value="Unassembled WGS sequence"/>
</dbReference>
<protein>
    <submittedName>
        <fullName evidence="3">Transglycosylase</fullName>
    </submittedName>
</protein>
<evidence type="ECO:0000313" key="4">
    <source>
        <dbReference type="Proteomes" id="UP000600449"/>
    </source>
</evidence>
<accession>A0A917V2R7</accession>
<evidence type="ECO:0000259" key="2">
    <source>
        <dbReference type="Pfam" id="PF01464"/>
    </source>
</evidence>
<dbReference type="InterPro" id="IPR023346">
    <property type="entry name" value="Lysozyme-like_dom_sf"/>
</dbReference>
<dbReference type="EMBL" id="BMMF01000002">
    <property type="protein sequence ID" value="GGK24088.1"/>
    <property type="molecule type" value="Genomic_DNA"/>
</dbReference>
<comment type="similarity">
    <text evidence="1">Belongs to the virb1 family.</text>
</comment>
<proteinExistence type="inferred from homology"/>
<dbReference type="AlphaFoldDB" id="A0A917V2R7"/>
<feature type="domain" description="Transglycosylase SLT" evidence="2">
    <location>
        <begin position="26"/>
        <end position="71"/>
    </location>
</feature>
<dbReference type="RefSeq" id="WP_188909897.1">
    <property type="nucleotide sequence ID" value="NZ_BMMF01000002.1"/>
</dbReference>
<comment type="caution">
    <text evidence="3">The sequence shown here is derived from an EMBL/GenBank/DDBJ whole genome shotgun (WGS) entry which is preliminary data.</text>
</comment>
<organism evidence="3 4">
    <name type="scientific">Salinarimonas ramus</name>
    <dbReference type="NCBI Taxonomy" id="690164"/>
    <lineage>
        <taxon>Bacteria</taxon>
        <taxon>Pseudomonadati</taxon>
        <taxon>Pseudomonadota</taxon>
        <taxon>Alphaproteobacteria</taxon>
        <taxon>Hyphomicrobiales</taxon>
        <taxon>Salinarimonadaceae</taxon>
        <taxon>Salinarimonas</taxon>
    </lineage>
</organism>
<keyword evidence="4" id="KW-1185">Reference proteome</keyword>
<dbReference type="InterPro" id="IPR008258">
    <property type="entry name" value="Transglycosylase_SLT_dom_1"/>
</dbReference>